<dbReference type="AlphaFoldDB" id="A0A0R2JE93"/>
<dbReference type="GO" id="GO:0008237">
    <property type="term" value="F:metallopeptidase activity"/>
    <property type="evidence" value="ECO:0007669"/>
    <property type="project" value="UniProtKB-KW"/>
</dbReference>
<reference evidence="8 9" key="1">
    <citation type="journal article" date="2015" name="Genome Announc.">
        <title>Expanding the biotechnology potential of lactobacilli through comparative genomics of 213 strains and associated genera.</title>
        <authorList>
            <person name="Sun Z."/>
            <person name="Harris H.M."/>
            <person name="McCann A."/>
            <person name="Guo C."/>
            <person name="Argimon S."/>
            <person name="Zhang W."/>
            <person name="Yang X."/>
            <person name="Jeffery I.B."/>
            <person name="Cooney J.C."/>
            <person name="Kagawa T.F."/>
            <person name="Liu W."/>
            <person name="Song Y."/>
            <person name="Salvetti E."/>
            <person name="Wrobel A."/>
            <person name="Rasinkangas P."/>
            <person name="Parkhill J."/>
            <person name="Rea M.C."/>
            <person name="O'Sullivan O."/>
            <person name="Ritari J."/>
            <person name="Douillard F.P."/>
            <person name="Paul Ross R."/>
            <person name="Yang R."/>
            <person name="Briner A.E."/>
            <person name="Felis G.E."/>
            <person name="de Vos W.M."/>
            <person name="Barrangou R."/>
            <person name="Klaenhammer T.R."/>
            <person name="Caufield P.W."/>
            <person name="Cui Y."/>
            <person name="Zhang H."/>
            <person name="O'Toole P.W."/>
        </authorList>
    </citation>
    <scope>NUCLEOTIDE SEQUENCE [LARGE SCALE GENOMIC DNA]</scope>
    <source>
        <strain evidence="8 9">DSM 20593</strain>
    </source>
</reference>
<dbReference type="InterPro" id="IPR001405">
    <property type="entry name" value="UPF0758"/>
</dbReference>
<evidence type="ECO:0000256" key="3">
    <source>
        <dbReference type="ARBA" id="ARBA00022723"/>
    </source>
</evidence>
<protein>
    <recommendedName>
        <fullName evidence="7">MPN domain-containing protein</fullName>
    </recommendedName>
</protein>
<evidence type="ECO:0000259" key="7">
    <source>
        <dbReference type="PROSITE" id="PS50249"/>
    </source>
</evidence>
<keyword evidence="2" id="KW-0645">Protease</keyword>
<gene>
    <name evidence="8" type="ORF">IV73_GL000191</name>
</gene>
<comment type="caution">
    <text evidence="8">The sequence shown here is derived from an EMBL/GenBank/DDBJ whole genome shotgun (WGS) entry which is preliminary data.</text>
</comment>
<keyword evidence="6" id="KW-0482">Metalloprotease</keyword>
<evidence type="ECO:0000256" key="6">
    <source>
        <dbReference type="ARBA" id="ARBA00023049"/>
    </source>
</evidence>
<dbReference type="PANTHER" id="PTHR30471:SF3">
    <property type="entry name" value="UPF0758 PROTEIN YEES-RELATED"/>
    <property type="match status" value="1"/>
</dbReference>
<dbReference type="GO" id="GO:0046872">
    <property type="term" value="F:metal ion binding"/>
    <property type="evidence" value="ECO:0007669"/>
    <property type="project" value="UniProtKB-KW"/>
</dbReference>
<dbReference type="RefSeq" id="WP_057753498.1">
    <property type="nucleotide sequence ID" value="NZ_JQBP01000001.1"/>
</dbReference>
<dbReference type="EMBL" id="JQBP01000001">
    <property type="protein sequence ID" value="KRN75696.1"/>
    <property type="molecule type" value="Genomic_DNA"/>
</dbReference>
<keyword evidence="3" id="KW-0479">Metal-binding</keyword>
<dbReference type="STRING" id="1616.IV73_GL000191"/>
<evidence type="ECO:0000256" key="1">
    <source>
        <dbReference type="ARBA" id="ARBA00010243"/>
    </source>
</evidence>
<dbReference type="PANTHER" id="PTHR30471">
    <property type="entry name" value="DNA REPAIR PROTEIN RADC"/>
    <property type="match status" value="1"/>
</dbReference>
<accession>A0A0R2JE93</accession>
<dbReference type="GO" id="GO:0006508">
    <property type="term" value="P:proteolysis"/>
    <property type="evidence" value="ECO:0007669"/>
    <property type="project" value="UniProtKB-KW"/>
</dbReference>
<feature type="domain" description="MPN" evidence="7">
    <location>
        <begin position="1"/>
        <end position="122"/>
    </location>
</feature>
<evidence type="ECO:0000313" key="9">
    <source>
        <dbReference type="Proteomes" id="UP000051655"/>
    </source>
</evidence>
<dbReference type="Pfam" id="PF04002">
    <property type="entry name" value="RadC"/>
    <property type="match status" value="1"/>
</dbReference>
<dbReference type="OrthoDB" id="9804482at2"/>
<dbReference type="PROSITE" id="PS01302">
    <property type="entry name" value="UPF0758"/>
    <property type="match status" value="1"/>
</dbReference>
<evidence type="ECO:0000256" key="2">
    <source>
        <dbReference type="ARBA" id="ARBA00022670"/>
    </source>
</evidence>
<comment type="similarity">
    <text evidence="1">Belongs to the UPF0758 family.</text>
</comment>
<dbReference type="InterPro" id="IPR037518">
    <property type="entry name" value="MPN"/>
</dbReference>
<keyword evidence="5" id="KW-0862">Zinc</keyword>
<dbReference type="InterPro" id="IPR025657">
    <property type="entry name" value="RadC_JAB"/>
</dbReference>
<dbReference type="InterPro" id="IPR020891">
    <property type="entry name" value="UPF0758_CS"/>
</dbReference>
<organism evidence="8 9">
    <name type="scientific">Weissella kandleri</name>
    <dbReference type="NCBI Taxonomy" id="1616"/>
    <lineage>
        <taxon>Bacteria</taxon>
        <taxon>Bacillati</taxon>
        <taxon>Bacillota</taxon>
        <taxon>Bacilli</taxon>
        <taxon>Lactobacillales</taxon>
        <taxon>Lactobacillaceae</taxon>
        <taxon>Weissella</taxon>
    </lineage>
</organism>
<evidence type="ECO:0000256" key="4">
    <source>
        <dbReference type="ARBA" id="ARBA00022801"/>
    </source>
</evidence>
<keyword evidence="9" id="KW-1185">Reference proteome</keyword>
<evidence type="ECO:0000256" key="5">
    <source>
        <dbReference type="ARBA" id="ARBA00022833"/>
    </source>
</evidence>
<dbReference type="PROSITE" id="PS50249">
    <property type="entry name" value="MPN"/>
    <property type="match status" value="1"/>
</dbReference>
<keyword evidence="4" id="KW-0378">Hydrolase</keyword>
<dbReference type="CDD" id="cd08071">
    <property type="entry name" value="MPN_DUF2466"/>
    <property type="match status" value="1"/>
</dbReference>
<evidence type="ECO:0000313" key="8">
    <source>
        <dbReference type="EMBL" id="KRN75696.1"/>
    </source>
</evidence>
<name>A0A0R2JE93_9LACO</name>
<dbReference type="Proteomes" id="UP000051655">
    <property type="component" value="Unassembled WGS sequence"/>
</dbReference>
<proteinExistence type="inferred from homology"/>
<dbReference type="SUPFAM" id="SSF102712">
    <property type="entry name" value="JAB1/MPN domain"/>
    <property type="match status" value="1"/>
</dbReference>
<dbReference type="PATRIC" id="fig|1616.3.peg.196"/>
<dbReference type="Gene3D" id="3.40.140.10">
    <property type="entry name" value="Cytidine Deaminase, domain 2"/>
    <property type="match status" value="1"/>
</dbReference>
<sequence>MTRTEHLIEEYQKQLGYYPQEECWIIFLNSQMNVLGRQLIARGDLTHVTVHPRDVFRGAVAINAYCFIILHNHPSGNKTPSMADLRVARQLMVCGEIMQIHLCDFWILTAHDHYSFHEQGILKKQ</sequence>